<evidence type="ECO:0000313" key="1">
    <source>
        <dbReference type="EMBL" id="OHA61563.1"/>
    </source>
</evidence>
<name>A0A1G2QMA6_9BACT</name>
<dbReference type="EMBL" id="MHTM01000034">
    <property type="protein sequence ID" value="OHA61563.1"/>
    <property type="molecule type" value="Genomic_DNA"/>
</dbReference>
<evidence type="ECO:0000313" key="2">
    <source>
        <dbReference type="Proteomes" id="UP000177140"/>
    </source>
</evidence>
<dbReference type="Proteomes" id="UP000177140">
    <property type="component" value="Unassembled WGS sequence"/>
</dbReference>
<proteinExistence type="predicted"/>
<dbReference type="AlphaFoldDB" id="A0A1G2QMA6"/>
<accession>A0A1G2QMA6</accession>
<comment type="caution">
    <text evidence="1">The sequence shown here is derived from an EMBL/GenBank/DDBJ whole genome shotgun (WGS) entry which is preliminary data.</text>
</comment>
<protein>
    <submittedName>
        <fullName evidence="1">Uncharacterized protein</fullName>
    </submittedName>
</protein>
<reference evidence="1 2" key="1">
    <citation type="journal article" date="2016" name="Nat. Commun.">
        <title>Thousands of microbial genomes shed light on interconnected biogeochemical processes in an aquifer system.</title>
        <authorList>
            <person name="Anantharaman K."/>
            <person name="Brown C.T."/>
            <person name="Hug L.A."/>
            <person name="Sharon I."/>
            <person name="Castelle C.J."/>
            <person name="Probst A.J."/>
            <person name="Thomas B.C."/>
            <person name="Singh A."/>
            <person name="Wilkins M.J."/>
            <person name="Karaoz U."/>
            <person name="Brodie E.L."/>
            <person name="Williams K.H."/>
            <person name="Hubbard S.S."/>
            <person name="Banfield J.F."/>
        </authorList>
    </citation>
    <scope>NUCLEOTIDE SEQUENCE [LARGE SCALE GENOMIC DNA]</scope>
</reference>
<gene>
    <name evidence="1" type="ORF">A2556_00310</name>
</gene>
<sequence length="166" mass="18897">MEIAHLNAIMVIILRELENVFRLVNEKLSLEKQREGGHFCLALRDHFGPPLLMLKVGEQTLARAERTFRLCLEKAKRLRQHPEHLTSSQSQDENLDQHGGAVLWGDLIFSFSGLSGGEEDEKLMLTLIQPSRWHGRLPNPVDIKQFRSIEAASREAYHPTPASPEL</sequence>
<organism evidence="1 2">
    <name type="scientific">Candidatus Vogelbacteria bacterium RIFOXYD2_FULL_44_9</name>
    <dbReference type="NCBI Taxonomy" id="1802441"/>
    <lineage>
        <taxon>Bacteria</taxon>
        <taxon>Candidatus Vogeliibacteriota</taxon>
    </lineage>
</organism>